<protein>
    <submittedName>
        <fullName evidence="1">Uncharacterized protein</fullName>
    </submittedName>
</protein>
<accession>F4WA66</accession>
<dbReference type="OrthoDB" id="7558711at2759"/>
<name>F4WA66_ACREC</name>
<keyword evidence="2" id="KW-1185">Reference proteome</keyword>
<dbReference type="AlphaFoldDB" id="F4WA66"/>
<evidence type="ECO:0000313" key="2">
    <source>
        <dbReference type="Proteomes" id="UP000007755"/>
    </source>
</evidence>
<evidence type="ECO:0000313" key="1">
    <source>
        <dbReference type="EMBL" id="EGI68895.1"/>
    </source>
</evidence>
<dbReference type="EMBL" id="GL888043">
    <property type="protein sequence ID" value="EGI68895.1"/>
    <property type="molecule type" value="Genomic_DNA"/>
</dbReference>
<gene>
    <name evidence="1" type="ORF">G5I_02386</name>
</gene>
<sequence length="179" mass="20366">MLGHCGGDTRLMEIISHYLEVRECINHEEDNAAGYIADFKRRAGVSNCIVGRAIPHRGGHPLGRHSLKRRRPAEQAINEVVPVRSVRIEAERDYTRNERNIPVVVSLECLFLPYDTCQAAEIAEKIFSVARNKRPQREGQRQTHCFARRAQFGAKTPITIGASICFCFFSVSLYRNNRN</sequence>
<proteinExistence type="predicted"/>
<dbReference type="InParanoid" id="F4WA66"/>
<dbReference type="Proteomes" id="UP000007755">
    <property type="component" value="Unassembled WGS sequence"/>
</dbReference>
<reference evidence="1" key="1">
    <citation type="submission" date="2011-02" db="EMBL/GenBank/DDBJ databases">
        <title>The genome of the leaf-cutting ant Acromyrmex echinatior suggests key adaptations to social evolution and fungus farming.</title>
        <authorList>
            <person name="Nygaard S."/>
            <person name="Zhang G."/>
        </authorList>
    </citation>
    <scope>NUCLEOTIDE SEQUENCE</scope>
</reference>
<organism evidence="2">
    <name type="scientific">Acromyrmex echinatior</name>
    <name type="common">Panamanian leafcutter ant</name>
    <name type="synonym">Acromyrmex octospinosus echinatior</name>
    <dbReference type="NCBI Taxonomy" id="103372"/>
    <lineage>
        <taxon>Eukaryota</taxon>
        <taxon>Metazoa</taxon>
        <taxon>Ecdysozoa</taxon>
        <taxon>Arthropoda</taxon>
        <taxon>Hexapoda</taxon>
        <taxon>Insecta</taxon>
        <taxon>Pterygota</taxon>
        <taxon>Neoptera</taxon>
        <taxon>Endopterygota</taxon>
        <taxon>Hymenoptera</taxon>
        <taxon>Apocrita</taxon>
        <taxon>Aculeata</taxon>
        <taxon>Formicoidea</taxon>
        <taxon>Formicidae</taxon>
        <taxon>Myrmicinae</taxon>
        <taxon>Acromyrmex</taxon>
    </lineage>
</organism>